<keyword evidence="2" id="KW-1185">Reference proteome</keyword>
<reference evidence="1 2" key="1">
    <citation type="journal article" date="2019" name="Sci. Data">
        <title>Hybrid genome assembly and annotation of Danionella translucida.</title>
        <authorList>
            <person name="Kadobianskyi M."/>
            <person name="Schulze L."/>
            <person name="Schuelke M."/>
            <person name="Judkewitz B."/>
        </authorList>
    </citation>
    <scope>NUCLEOTIDE SEQUENCE [LARGE SCALE GENOMIC DNA]</scope>
    <source>
        <strain evidence="1 2">Bolton</strain>
    </source>
</reference>
<accession>A0A553MLY6</accession>
<organism evidence="1 2">
    <name type="scientific">Danionella cerebrum</name>
    <dbReference type="NCBI Taxonomy" id="2873325"/>
    <lineage>
        <taxon>Eukaryota</taxon>
        <taxon>Metazoa</taxon>
        <taxon>Chordata</taxon>
        <taxon>Craniata</taxon>
        <taxon>Vertebrata</taxon>
        <taxon>Euteleostomi</taxon>
        <taxon>Actinopterygii</taxon>
        <taxon>Neopterygii</taxon>
        <taxon>Teleostei</taxon>
        <taxon>Ostariophysi</taxon>
        <taxon>Cypriniformes</taxon>
        <taxon>Danionidae</taxon>
        <taxon>Danioninae</taxon>
        <taxon>Danionella</taxon>
    </lineage>
</organism>
<name>A0A553MLY6_9TELE</name>
<dbReference type="EMBL" id="SRMA01027358">
    <property type="protein sequence ID" value="TRY54196.1"/>
    <property type="molecule type" value="Genomic_DNA"/>
</dbReference>
<evidence type="ECO:0000313" key="2">
    <source>
        <dbReference type="Proteomes" id="UP000316079"/>
    </source>
</evidence>
<comment type="caution">
    <text evidence="1">The sequence shown here is derived from an EMBL/GenBank/DDBJ whole genome shotgun (WGS) entry which is preliminary data.</text>
</comment>
<protein>
    <submittedName>
        <fullName evidence="1">Uncharacterized protein</fullName>
    </submittedName>
</protein>
<dbReference type="Proteomes" id="UP000316079">
    <property type="component" value="Unassembled WGS sequence"/>
</dbReference>
<reference evidence="1" key="2">
    <citation type="submission" date="2019-04" db="EMBL/GenBank/DDBJ databases">
        <authorList>
            <person name="Kadobianskyi M."/>
            <person name="Schulze L."/>
            <person name="Schuelke M."/>
            <person name="Judkewitz B."/>
        </authorList>
    </citation>
    <scope>NUCLEOTIDE SEQUENCE</scope>
    <source>
        <strain evidence="1">Bolton</strain>
        <tissue evidence="1">Whole-body</tissue>
    </source>
</reference>
<evidence type="ECO:0000313" key="1">
    <source>
        <dbReference type="EMBL" id="TRY54196.1"/>
    </source>
</evidence>
<dbReference type="OrthoDB" id="1104827at2759"/>
<dbReference type="AlphaFoldDB" id="A0A553MLY6"/>
<sequence>MKTASVPGWKVGELPVASVKRMKVASGALQLRLEEICSYKCHKLYLLDGGSTEIKNLEHLRHGDEELQEQEEEQRVGVMSPAFIPAPSAENQALLLILTVSSCFDLKHNIKYDLKEMRL</sequence>
<dbReference type="EMBL" id="SRMA01027358">
    <property type="protein sequence ID" value="TRY54194.1"/>
    <property type="molecule type" value="Genomic_DNA"/>
</dbReference>
<proteinExistence type="predicted"/>
<dbReference type="EMBL" id="SRMA01027358">
    <property type="protein sequence ID" value="TRY54195.1"/>
    <property type="molecule type" value="Genomic_DNA"/>
</dbReference>
<gene>
    <name evidence="1" type="ORF">DNTS_030464</name>
</gene>